<comment type="caution">
    <text evidence="2">The sequence shown here is derived from an EMBL/GenBank/DDBJ whole genome shotgun (WGS) entry which is preliminary data.</text>
</comment>
<proteinExistence type="predicted"/>
<feature type="region of interest" description="Disordered" evidence="1">
    <location>
        <begin position="259"/>
        <end position="312"/>
    </location>
</feature>
<dbReference type="AlphaFoldDB" id="A0A401P798"/>
<accession>A0A401P798</accession>
<sequence length="312" mass="34681">MPRFAPTITFFMMSLLTKKKRNGENLQHCHTPALKLKEHVVPTLVDIRPLSTNYLDSKAVEKHGLFVCRNKPHVHFMADHGKGQSKKIHTEAVSTLLEEPIACFKQTTSATYVSESDVLPAPEVDRLNNKCRVPWGISTKKANDEIHMSNEKDSASVKPKSALIERCVFHSTAQKMKRNREWKTGRNKNPAEMLITKLCTTSKALTAPSSQTCKTISVMPVLPNQMHNRRIVCYRTDQKNTPSLLVKSMKPLGTYLVPPLAPPSSRGSSQRSSITNEICKEVGTGGPLSAQKNPINLSANDDGSTEEKYAGY</sequence>
<feature type="compositionally biased region" description="Polar residues" evidence="1">
    <location>
        <begin position="290"/>
        <end position="302"/>
    </location>
</feature>
<keyword evidence="3" id="KW-1185">Reference proteome</keyword>
<evidence type="ECO:0000313" key="3">
    <source>
        <dbReference type="Proteomes" id="UP000288216"/>
    </source>
</evidence>
<evidence type="ECO:0000256" key="1">
    <source>
        <dbReference type="SAM" id="MobiDB-lite"/>
    </source>
</evidence>
<name>A0A401P798_SCYTO</name>
<protein>
    <submittedName>
        <fullName evidence="2">Uncharacterized protein</fullName>
    </submittedName>
</protein>
<feature type="compositionally biased region" description="Low complexity" evidence="1">
    <location>
        <begin position="264"/>
        <end position="273"/>
    </location>
</feature>
<organism evidence="2 3">
    <name type="scientific">Scyliorhinus torazame</name>
    <name type="common">Cloudy catshark</name>
    <name type="synonym">Catulus torazame</name>
    <dbReference type="NCBI Taxonomy" id="75743"/>
    <lineage>
        <taxon>Eukaryota</taxon>
        <taxon>Metazoa</taxon>
        <taxon>Chordata</taxon>
        <taxon>Craniata</taxon>
        <taxon>Vertebrata</taxon>
        <taxon>Chondrichthyes</taxon>
        <taxon>Elasmobranchii</taxon>
        <taxon>Galeomorphii</taxon>
        <taxon>Galeoidea</taxon>
        <taxon>Carcharhiniformes</taxon>
        <taxon>Scyliorhinidae</taxon>
        <taxon>Scyliorhinus</taxon>
    </lineage>
</organism>
<dbReference type="OMA" id="ITNEICK"/>
<dbReference type="OrthoDB" id="9950829at2759"/>
<gene>
    <name evidence="2" type="ORF">scyTo_0013904</name>
</gene>
<dbReference type="Proteomes" id="UP000288216">
    <property type="component" value="Unassembled WGS sequence"/>
</dbReference>
<reference evidence="2 3" key="1">
    <citation type="journal article" date="2018" name="Nat. Ecol. Evol.">
        <title>Shark genomes provide insights into elasmobranch evolution and the origin of vertebrates.</title>
        <authorList>
            <person name="Hara Y"/>
            <person name="Yamaguchi K"/>
            <person name="Onimaru K"/>
            <person name="Kadota M"/>
            <person name="Koyanagi M"/>
            <person name="Keeley SD"/>
            <person name="Tatsumi K"/>
            <person name="Tanaka K"/>
            <person name="Motone F"/>
            <person name="Kageyama Y"/>
            <person name="Nozu R"/>
            <person name="Adachi N"/>
            <person name="Nishimura O"/>
            <person name="Nakagawa R"/>
            <person name="Tanegashima C"/>
            <person name="Kiyatake I"/>
            <person name="Matsumoto R"/>
            <person name="Murakumo K"/>
            <person name="Nishida K"/>
            <person name="Terakita A"/>
            <person name="Kuratani S"/>
            <person name="Sato K"/>
            <person name="Hyodo S Kuraku.S."/>
        </authorList>
    </citation>
    <scope>NUCLEOTIDE SEQUENCE [LARGE SCALE GENOMIC DNA]</scope>
</reference>
<dbReference type="EMBL" id="BFAA01007287">
    <property type="protein sequence ID" value="GCB69004.1"/>
    <property type="molecule type" value="Genomic_DNA"/>
</dbReference>
<evidence type="ECO:0000313" key="2">
    <source>
        <dbReference type="EMBL" id="GCB69004.1"/>
    </source>
</evidence>